<comment type="caution">
    <text evidence="3">The sequence shown here is derived from an EMBL/GenBank/DDBJ whole genome shotgun (WGS) entry which is preliminary data.</text>
</comment>
<accession>A0ABW4IFU5</accession>
<dbReference type="Gene3D" id="1.50.10.10">
    <property type="match status" value="1"/>
</dbReference>
<dbReference type="Proteomes" id="UP001597118">
    <property type="component" value="Unassembled WGS sequence"/>
</dbReference>
<evidence type="ECO:0000313" key="3">
    <source>
        <dbReference type="EMBL" id="MFD1631618.1"/>
    </source>
</evidence>
<dbReference type="RefSeq" id="WP_379663986.1">
    <property type="nucleotide sequence ID" value="NZ_JBHUDG010000049.1"/>
</dbReference>
<gene>
    <name evidence="3" type="ORF">ACFSAH_17215</name>
</gene>
<dbReference type="EMBL" id="JBHUDG010000049">
    <property type="protein sequence ID" value="MFD1631618.1"/>
    <property type="molecule type" value="Genomic_DNA"/>
</dbReference>
<reference evidence="4" key="1">
    <citation type="journal article" date="2019" name="Int. J. Syst. Evol. Microbiol.">
        <title>The Global Catalogue of Microorganisms (GCM) 10K type strain sequencing project: providing services to taxonomists for standard genome sequencing and annotation.</title>
        <authorList>
            <consortium name="The Broad Institute Genomics Platform"/>
            <consortium name="The Broad Institute Genome Sequencing Center for Infectious Disease"/>
            <person name="Wu L."/>
            <person name="Ma J."/>
        </authorList>
    </citation>
    <scope>NUCLEOTIDE SEQUENCE [LARGE SCALE GENOMIC DNA]</scope>
    <source>
        <strain evidence="4">CCUG 53762</strain>
    </source>
</reference>
<dbReference type="InterPro" id="IPR008928">
    <property type="entry name" value="6-hairpin_glycosidase_sf"/>
</dbReference>
<keyword evidence="4" id="KW-1185">Reference proteome</keyword>
<sequence length="583" mass="65572">MENKMIKILGIILMLITGNLYAQQIADKDKKSVQKEEFVRKYLSPVRIVWQSNSSEGSIKNIGQLLKEGNGQADLSSTALCVLESNATGKPSFLVDFGKEIHGGLQLVTGRWENKRPVKIRIRFGESVSEAMSEIGEKGATNDHAMRDFVTELPWLGKLETGNTGFRFVRIDLIDENAKLHLKEVRAISVYRDIPYLGSFKSSDERLNKIWETGAYTVHLNMQEYLWDGIKRDRLVWVGDMHPEVATINSVFGYHEVVPKSLDLSKDITPLPGWMNTISTYSMWWIILQHDWYMHHGNLDYLKQQQPYLQGLLRQIVSKIENNKEKLDGVRFLDWPSSEDKQGIHAGLQAMMVWSLSVGKELSIILEDGETASLCETALSGLKKYVPKHNNSKQAAALMALSGLMPAKQADKEVLSVGGTKNFSTFYGYYMLQAQAKAGNYQEALNNIREFWGAMLDLGATTFWEDFNMEWKENASRIDELVSAGKKDIHGDYGAYCYVGHRHSLCHGWASGPTAWLTEHVLGIKVTAPGCKEITIKPNLADLDYAEGTFPTPFGILQVKHTRKANGSVHTEIKAPKGVKIIK</sequence>
<dbReference type="InterPro" id="IPR012341">
    <property type="entry name" value="6hp_glycosidase-like_sf"/>
</dbReference>
<evidence type="ECO:0000313" key="4">
    <source>
        <dbReference type="Proteomes" id="UP001597118"/>
    </source>
</evidence>
<evidence type="ECO:0000259" key="2">
    <source>
        <dbReference type="Pfam" id="PF17390"/>
    </source>
</evidence>
<dbReference type="Gene3D" id="2.60.420.10">
    <property type="entry name" value="Maltose phosphorylase, domain 3"/>
    <property type="match status" value="1"/>
</dbReference>
<feature type="domain" description="Alpha-L-rhamnosidase C-terminal" evidence="2">
    <location>
        <begin position="523"/>
        <end position="580"/>
    </location>
</feature>
<dbReference type="Pfam" id="PF17390">
    <property type="entry name" value="Bac_rhamnosid_C"/>
    <property type="match status" value="1"/>
</dbReference>
<evidence type="ECO:0000259" key="1">
    <source>
        <dbReference type="Pfam" id="PF17389"/>
    </source>
</evidence>
<dbReference type="Pfam" id="PF17389">
    <property type="entry name" value="Bac_rhamnosid6H"/>
    <property type="match status" value="1"/>
</dbReference>
<proteinExistence type="predicted"/>
<feature type="domain" description="Alpha-L-rhamnosidase six-hairpin glycosidase" evidence="1">
    <location>
        <begin position="197"/>
        <end position="520"/>
    </location>
</feature>
<name>A0ABW4IFU5_9SPHI</name>
<dbReference type="PANTHER" id="PTHR34987:SF6">
    <property type="entry name" value="ALPHA-L-RHAMNOSIDASE SIX-HAIRPIN GLYCOSIDASE DOMAIN-CONTAINING PROTEIN"/>
    <property type="match status" value="1"/>
</dbReference>
<dbReference type="SUPFAM" id="SSF48208">
    <property type="entry name" value="Six-hairpin glycosidases"/>
    <property type="match status" value="1"/>
</dbReference>
<protein>
    <submittedName>
        <fullName evidence="3">Alpha-L-rhamnosidase C-terminal domain-containing protein</fullName>
    </submittedName>
</protein>
<organism evidence="3 4">
    <name type="scientific">Pseudopedobacter beijingensis</name>
    <dbReference type="NCBI Taxonomy" id="1207056"/>
    <lineage>
        <taxon>Bacteria</taxon>
        <taxon>Pseudomonadati</taxon>
        <taxon>Bacteroidota</taxon>
        <taxon>Sphingobacteriia</taxon>
        <taxon>Sphingobacteriales</taxon>
        <taxon>Sphingobacteriaceae</taxon>
        <taxon>Pseudopedobacter</taxon>
    </lineage>
</organism>
<dbReference type="PANTHER" id="PTHR34987">
    <property type="entry name" value="C, PUTATIVE (AFU_ORTHOLOGUE AFUA_3G02880)-RELATED"/>
    <property type="match status" value="1"/>
</dbReference>
<dbReference type="InterPro" id="IPR035396">
    <property type="entry name" value="Bac_rhamnosid6H"/>
</dbReference>
<dbReference type="InterPro" id="IPR035398">
    <property type="entry name" value="Bac_rhamnosid_C"/>
</dbReference>